<dbReference type="Gene3D" id="3.90.50.10">
    <property type="entry name" value="Photosynthetic Reaction Center, subunit H, domain 2"/>
    <property type="match status" value="1"/>
</dbReference>
<organism evidence="3 4">
    <name type="scientific">Halopolyspora algeriensis</name>
    <dbReference type="NCBI Taxonomy" id="1500506"/>
    <lineage>
        <taxon>Bacteria</taxon>
        <taxon>Bacillati</taxon>
        <taxon>Actinomycetota</taxon>
        <taxon>Actinomycetes</taxon>
        <taxon>Actinomycetes incertae sedis</taxon>
        <taxon>Halopolyspora</taxon>
    </lineage>
</organism>
<dbReference type="InterPro" id="IPR011033">
    <property type="entry name" value="PRC_barrel-like_sf"/>
</dbReference>
<dbReference type="InterPro" id="IPR027275">
    <property type="entry name" value="PRC-brl_dom"/>
</dbReference>
<dbReference type="RefSeq" id="WP_114453226.1">
    <property type="nucleotide sequence ID" value="NZ_QPJC01000006.1"/>
</dbReference>
<dbReference type="SUPFAM" id="SSF50346">
    <property type="entry name" value="PRC-barrel domain"/>
    <property type="match status" value="1"/>
</dbReference>
<dbReference type="Pfam" id="PF05239">
    <property type="entry name" value="PRC"/>
    <property type="match status" value="1"/>
</dbReference>
<dbReference type="Proteomes" id="UP000253495">
    <property type="component" value="Unassembled WGS sequence"/>
</dbReference>
<comment type="caution">
    <text evidence="3">The sequence shown here is derived from an EMBL/GenBank/DDBJ whole genome shotgun (WGS) entry which is preliminary data.</text>
</comment>
<keyword evidence="4" id="KW-1185">Reference proteome</keyword>
<evidence type="ECO:0000259" key="2">
    <source>
        <dbReference type="Pfam" id="PF05239"/>
    </source>
</evidence>
<evidence type="ECO:0000256" key="1">
    <source>
        <dbReference type="SAM" id="MobiDB-lite"/>
    </source>
</evidence>
<feature type="region of interest" description="Disordered" evidence="1">
    <location>
        <begin position="72"/>
        <end position="94"/>
    </location>
</feature>
<feature type="domain" description="PRC-barrel" evidence="2">
    <location>
        <begin position="5"/>
        <end position="75"/>
    </location>
</feature>
<reference evidence="3 4" key="1">
    <citation type="submission" date="2018-07" db="EMBL/GenBank/DDBJ databases">
        <title>Genomic Encyclopedia of Type Strains, Phase III (KMG-III): the genomes of soil and plant-associated and newly described type strains.</title>
        <authorList>
            <person name="Whitman W."/>
        </authorList>
    </citation>
    <scope>NUCLEOTIDE SEQUENCE [LARGE SCALE GENOMIC DNA]</scope>
    <source>
        <strain evidence="3 4">CECT 8575</strain>
    </source>
</reference>
<feature type="compositionally biased region" description="Basic and acidic residues" evidence="1">
    <location>
        <begin position="114"/>
        <end position="134"/>
    </location>
</feature>
<accession>A0A368VRM2</accession>
<dbReference type="GO" id="GO:0030077">
    <property type="term" value="C:plasma membrane light-harvesting complex"/>
    <property type="evidence" value="ECO:0007669"/>
    <property type="project" value="InterPro"/>
</dbReference>
<dbReference type="OrthoDB" id="3712018at2"/>
<protein>
    <submittedName>
        <fullName evidence="3">PRC-barrel domain protein</fullName>
    </submittedName>
</protein>
<dbReference type="AlphaFoldDB" id="A0A368VRM2"/>
<dbReference type="InterPro" id="IPR014747">
    <property type="entry name" value="Bac_photo_RC_H_C"/>
</dbReference>
<feature type="region of interest" description="Disordered" evidence="1">
    <location>
        <begin position="108"/>
        <end position="173"/>
    </location>
</feature>
<proteinExistence type="predicted"/>
<gene>
    <name evidence="3" type="ORF">DFQ14_106133</name>
</gene>
<evidence type="ECO:0000313" key="3">
    <source>
        <dbReference type="EMBL" id="RCW43655.1"/>
    </source>
</evidence>
<name>A0A368VRM2_9ACTN</name>
<dbReference type="GO" id="GO:0019684">
    <property type="term" value="P:photosynthesis, light reaction"/>
    <property type="evidence" value="ECO:0007669"/>
    <property type="project" value="InterPro"/>
</dbReference>
<sequence length="173" mass="19458">MDDATRAQELIGNDVYDRDGARIGRVGTVYLDDTTHQPEWITVRTGLFGMKEHFVPLAGASSQEQRVQLDVSRKQVEDAPRVDAEHGHLSEQEGRDLYRYYGFRSLSASTPHPVADRPRHLDSGEGGEQRRTERAAPVPTGRHHRSEIDSEERLVVPAAGRSREGRHRKDPGD</sequence>
<evidence type="ECO:0000313" key="4">
    <source>
        <dbReference type="Proteomes" id="UP000253495"/>
    </source>
</evidence>
<dbReference type="EMBL" id="QPJC01000006">
    <property type="protein sequence ID" value="RCW43655.1"/>
    <property type="molecule type" value="Genomic_DNA"/>
</dbReference>
<feature type="compositionally biased region" description="Basic residues" evidence="1">
    <location>
        <begin position="164"/>
        <end position="173"/>
    </location>
</feature>